<organism evidence="2 3">
    <name type="scientific">Capronia epimyces CBS 606.96</name>
    <dbReference type="NCBI Taxonomy" id="1182542"/>
    <lineage>
        <taxon>Eukaryota</taxon>
        <taxon>Fungi</taxon>
        <taxon>Dikarya</taxon>
        <taxon>Ascomycota</taxon>
        <taxon>Pezizomycotina</taxon>
        <taxon>Eurotiomycetes</taxon>
        <taxon>Chaetothyriomycetidae</taxon>
        <taxon>Chaetothyriales</taxon>
        <taxon>Herpotrichiellaceae</taxon>
        <taxon>Capronia</taxon>
    </lineage>
</organism>
<feature type="compositionally biased region" description="Basic residues" evidence="1">
    <location>
        <begin position="678"/>
        <end position="688"/>
    </location>
</feature>
<feature type="region of interest" description="Disordered" evidence="1">
    <location>
        <begin position="288"/>
        <end position="609"/>
    </location>
</feature>
<feature type="region of interest" description="Disordered" evidence="1">
    <location>
        <begin position="36"/>
        <end position="101"/>
    </location>
</feature>
<feature type="compositionally biased region" description="Basic and acidic residues" evidence="1">
    <location>
        <begin position="591"/>
        <end position="600"/>
    </location>
</feature>
<feature type="compositionally biased region" description="Pro residues" evidence="1">
    <location>
        <begin position="697"/>
        <end position="711"/>
    </location>
</feature>
<dbReference type="Proteomes" id="UP000019478">
    <property type="component" value="Unassembled WGS sequence"/>
</dbReference>
<feature type="compositionally biased region" description="Low complexity" evidence="1">
    <location>
        <begin position="520"/>
        <end position="531"/>
    </location>
</feature>
<dbReference type="GeneID" id="19174526"/>
<accession>W9XAL5</accession>
<feature type="region of interest" description="Disordered" evidence="1">
    <location>
        <begin position="733"/>
        <end position="754"/>
    </location>
</feature>
<evidence type="ECO:0008006" key="4">
    <source>
        <dbReference type="Google" id="ProtNLM"/>
    </source>
</evidence>
<feature type="compositionally biased region" description="Polar residues" evidence="1">
    <location>
        <begin position="349"/>
        <end position="358"/>
    </location>
</feature>
<dbReference type="eggNOG" id="ENOG502S4CD">
    <property type="taxonomic scope" value="Eukaryota"/>
</dbReference>
<evidence type="ECO:0000313" key="3">
    <source>
        <dbReference type="Proteomes" id="UP000019478"/>
    </source>
</evidence>
<dbReference type="OrthoDB" id="4159210at2759"/>
<evidence type="ECO:0000256" key="1">
    <source>
        <dbReference type="SAM" id="MobiDB-lite"/>
    </source>
</evidence>
<keyword evidence="3" id="KW-1185">Reference proteome</keyword>
<protein>
    <recommendedName>
        <fullName evidence="4">PH domain-containing protein</fullName>
    </recommendedName>
</protein>
<dbReference type="RefSeq" id="XP_007738726.1">
    <property type="nucleotide sequence ID" value="XM_007740536.1"/>
</dbReference>
<feature type="compositionally biased region" description="Polar residues" evidence="1">
    <location>
        <begin position="87"/>
        <end position="98"/>
    </location>
</feature>
<feature type="compositionally biased region" description="Polar residues" evidence="1">
    <location>
        <begin position="64"/>
        <end position="79"/>
    </location>
</feature>
<comment type="caution">
    <text evidence="2">The sequence shown here is derived from an EMBL/GenBank/DDBJ whole genome shotgun (WGS) entry which is preliminary data.</text>
</comment>
<feature type="compositionally biased region" description="Polar residues" evidence="1">
    <location>
        <begin position="543"/>
        <end position="563"/>
    </location>
</feature>
<feature type="compositionally biased region" description="Polar residues" evidence="1">
    <location>
        <begin position="410"/>
        <end position="420"/>
    </location>
</feature>
<feature type="region of interest" description="Disordered" evidence="1">
    <location>
        <begin position="1"/>
        <end position="21"/>
    </location>
</feature>
<sequence length="830" mass="90060">MSTGPSPLPSPLLNDQSGWFPSDRSAKARFKALFTRAKSEKAGRQGSSSIGSAQHLESRPCASPQANFATRGRSTTWSNKQRESQHSGKQQRCRNMTSWDPPPLIQAYTQAKMHTFLDIPSTLTDTLFRNNQQRDSTSGESSSRSSLDNHLLSAAAEDAGLRHKRNCSGASTCSLSQKLVILTRSGYILQYHADGFNDRLPEKILELGPDSLAFASDDIPGKHWVLRVSHAEQSTSQASRNTWSKLMFKHSEDKKLVKDLLLIFDDAISLGLWLTAIRKEIELLGGLQYRPDSRGPEEDESKLPSHPPLRARRSLPVFSRSSSHLPVEKPSSPVLLPPMPQRSARKISRSTTDSSIHTLTDLDNIREPSFSDDRSVSTAHTSFTSSTTSGFHAVDSFSSAEYYEPPVPGDSQSRESTPTQDDLGELSMYMATPKRKRRPNPPPPPPPRTTSLDGKPDTIPHDLLVPTSHSDHQAAASWESKARPISTIAPLPEPGHIRKISARYRCELQGLPPQPLTPVSRPGSLRSRSSSYTQDSPDGVQKRSASYSLFPKTPSQDQSQIISSVGLPSPPATTPGAAFESMCNVSGLGPDTRDEEKEQISRGSQLASRRLGKALSIDTRHAEAAGGHIGHPQRTPSVTDAHLETCFGAHPDAPRRKSSAKSSLSTITTTTGAAPQVLRKHRHVRSRKSMPSLVHPSTPPSGPPPSGPLPALPTETCLPLPNKFISVSCGPMPTRSQRPPLKHSKAESAGPWLGSNTLVTTQPQATKPATTHKRNGSSVSTVASVRHVTAWLQSDRVAAFSAKCDAAPTLNNINVPDSPAFSCGFEKLLS</sequence>
<feature type="compositionally biased region" description="Basic and acidic residues" evidence="1">
    <location>
        <begin position="363"/>
        <end position="375"/>
    </location>
</feature>
<feature type="compositionally biased region" description="Low complexity" evidence="1">
    <location>
        <begin position="376"/>
        <end position="389"/>
    </location>
</feature>
<reference evidence="2 3" key="1">
    <citation type="submission" date="2013-03" db="EMBL/GenBank/DDBJ databases">
        <title>The Genome Sequence of Capronia epimyces CBS 606.96.</title>
        <authorList>
            <consortium name="The Broad Institute Genomics Platform"/>
            <person name="Cuomo C."/>
            <person name="de Hoog S."/>
            <person name="Gorbushina A."/>
            <person name="Walker B."/>
            <person name="Young S.K."/>
            <person name="Zeng Q."/>
            <person name="Gargeya S."/>
            <person name="Fitzgerald M."/>
            <person name="Haas B."/>
            <person name="Abouelleil A."/>
            <person name="Allen A.W."/>
            <person name="Alvarado L."/>
            <person name="Arachchi H.M."/>
            <person name="Berlin A.M."/>
            <person name="Chapman S.B."/>
            <person name="Gainer-Dewar J."/>
            <person name="Goldberg J."/>
            <person name="Griggs A."/>
            <person name="Gujja S."/>
            <person name="Hansen M."/>
            <person name="Howarth C."/>
            <person name="Imamovic A."/>
            <person name="Ireland A."/>
            <person name="Larimer J."/>
            <person name="McCowan C."/>
            <person name="Murphy C."/>
            <person name="Pearson M."/>
            <person name="Poon T.W."/>
            <person name="Priest M."/>
            <person name="Roberts A."/>
            <person name="Saif S."/>
            <person name="Shea T."/>
            <person name="Sisk P."/>
            <person name="Sykes S."/>
            <person name="Wortman J."/>
            <person name="Nusbaum C."/>
            <person name="Birren B."/>
        </authorList>
    </citation>
    <scope>NUCLEOTIDE SEQUENCE [LARGE SCALE GENOMIC DNA]</scope>
    <source>
        <strain evidence="2 3">CBS 606.96</strain>
    </source>
</reference>
<name>W9XAL5_9EURO</name>
<dbReference type="STRING" id="1182542.W9XAL5"/>
<dbReference type="HOGENOM" id="CLU_324657_0_0_1"/>
<dbReference type="AlphaFoldDB" id="W9XAL5"/>
<feature type="compositionally biased region" description="Pro residues" evidence="1">
    <location>
        <begin position="1"/>
        <end position="10"/>
    </location>
</feature>
<gene>
    <name evidence="2" type="ORF">A1O3_10446</name>
</gene>
<evidence type="ECO:0000313" key="2">
    <source>
        <dbReference type="EMBL" id="EXJ77288.1"/>
    </source>
</evidence>
<feature type="compositionally biased region" description="Polar residues" evidence="1">
    <location>
        <begin position="660"/>
        <end position="673"/>
    </location>
</feature>
<dbReference type="EMBL" id="AMGY01000011">
    <property type="protein sequence ID" value="EXJ77288.1"/>
    <property type="molecule type" value="Genomic_DNA"/>
</dbReference>
<feature type="region of interest" description="Disordered" evidence="1">
    <location>
        <begin position="647"/>
        <end position="715"/>
    </location>
</feature>
<proteinExistence type="predicted"/>